<dbReference type="AlphaFoldDB" id="A0A7I8DY95"/>
<name>A0A7I8DY95_9FIRM</name>
<dbReference type="RefSeq" id="WP_234697838.1">
    <property type="nucleotide sequence ID" value="NZ_AP024085.1"/>
</dbReference>
<proteinExistence type="predicted"/>
<reference evidence="2" key="1">
    <citation type="submission" date="2020-09" db="EMBL/GenBank/DDBJ databases">
        <title>Complete genome sequencing of Faecalibacillus intestinalis strain 14EGH31.</title>
        <authorList>
            <person name="Sakamoto M."/>
            <person name="Murakami T."/>
            <person name="Mori H."/>
        </authorList>
    </citation>
    <scope>NUCLEOTIDE SEQUENCE [LARGE SCALE GENOMIC DNA]</scope>
    <source>
        <strain evidence="2">14EGH31</strain>
    </source>
</reference>
<dbReference type="GeneID" id="70581410"/>
<dbReference type="EMBL" id="AP024085">
    <property type="protein sequence ID" value="BCL57617.1"/>
    <property type="molecule type" value="Genomic_DNA"/>
</dbReference>
<organism evidence="1 2">
    <name type="scientific">Faecalibacillus intestinalis</name>
    <dbReference type="NCBI Taxonomy" id="1982626"/>
    <lineage>
        <taxon>Bacteria</taxon>
        <taxon>Bacillati</taxon>
        <taxon>Bacillota</taxon>
        <taxon>Erysipelotrichia</taxon>
        <taxon>Erysipelotrichales</taxon>
        <taxon>Coprobacillaceae</taxon>
        <taxon>Faecalibacillus</taxon>
    </lineage>
</organism>
<dbReference type="KEGG" id="fit:Fi14EGH31_13290"/>
<evidence type="ECO:0000313" key="2">
    <source>
        <dbReference type="Proteomes" id="UP000593842"/>
    </source>
</evidence>
<gene>
    <name evidence="1" type="ORF">Fi14EGH31_13290</name>
</gene>
<dbReference type="Proteomes" id="UP000593842">
    <property type="component" value="Chromosome"/>
</dbReference>
<protein>
    <submittedName>
        <fullName evidence="1">Uncharacterized protein</fullName>
    </submittedName>
</protein>
<sequence>MKKKELEERVADLETNIMCLSCKDLLRDDEHRELFTMEQELTKCKKDLENGNYEL</sequence>
<evidence type="ECO:0000313" key="1">
    <source>
        <dbReference type="EMBL" id="BCL57617.1"/>
    </source>
</evidence>
<accession>A0A7I8DY95</accession>